<dbReference type="EMBL" id="JAIVGD010000018">
    <property type="protein sequence ID" value="KAH0755034.1"/>
    <property type="molecule type" value="Genomic_DNA"/>
</dbReference>
<keyword evidence="2" id="KW-1185">Reference proteome</keyword>
<organism evidence="1 2">
    <name type="scientific">Solanum tuberosum</name>
    <name type="common">Potato</name>
    <dbReference type="NCBI Taxonomy" id="4113"/>
    <lineage>
        <taxon>Eukaryota</taxon>
        <taxon>Viridiplantae</taxon>
        <taxon>Streptophyta</taxon>
        <taxon>Embryophyta</taxon>
        <taxon>Tracheophyta</taxon>
        <taxon>Spermatophyta</taxon>
        <taxon>Magnoliopsida</taxon>
        <taxon>eudicotyledons</taxon>
        <taxon>Gunneridae</taxon>
        <taxon>Pentapetalae</taxon>
        <taxon>asterids</taxon>
        <taxon>lamiids</taxon>
        <taxon>Solanales</taxon>
        <taxon>Solanaceae</taxon>
        <taxon>Solanoideae</taxon>
        <taxon>Solaneae</taxon>
        <taxon>Solanum</taxon>
    </lineage>
</organism>
<sequence length="123" mass="13895">MFWHELTVRDVHVTSFNSDLDPKLGKLKEKVKKLQSIQQAKSGVDIVSGIRVRFAYTLTLMRPHLWDQTRRENGELCIGVRPAMRQQGNAPSSVISSHSMHLGVLATAWHAIQSSQYITNQGK</sequence>
<reference evidence="1 2" key="1">
    <citation type="journal article" date="2021" name="bioRxiv">
        <title>Chromosome-scale and haplotype-resolved genome assembly of a tetraploid potato cultivar.</title>
        <authorList>
            <person name="Sun H."/>
            <person name="Jiao W.-B."/>
            <person name="Krause K."/>
            <person name="Campoy J.A."/>
            <person name="Goel M."/>
            <person name="Folz-Donahue K."/>
            <person name="Kukat C."/>
            <person name="Huettel B."/>
            <person name="Schneeberger K."/>
        </authorList>
    </citation>
    <scope>NUCLEOTIDE SEQUENCE [LARGE SCALE GENOMIC DNA]</scope>
    <source>
        <strain evidence="1">SolTubOtavaFocal</strain>
        <tissue evidence="1">Leaves</tissue>
    </source>
</reference>
<evidence type="ECO:0000313" key="2">
    <source>
        <dbReference type="Proteomes" id="UP000826656"/>
    </source>
</evidence>
<dbReference type="InterPro" id="IPR044835">
    <property type="entry name" value="ARF_plant"/>
</dbReference>
<accession>A0ABQ7UV05</accession>
<protein>
    <submittedName>
        <fullName evidence="1">Uncharacterized protein</fullName>
    </submittedName>
</protein>
<comment type="caution">
    <text evidence="1">The sequence shown here is derived from an EMBL/GenBank/DDBJ whole genome shotgun (WGS) entry which is preliminary data.</text>
</comment>
<dbReference type="Proteomes" id="UP000826656">
    <property type="component" value="Unassembled WGS sequence"/>
</dbReference>
<name>A0ABQ7UV05_SOLTU</name>
<dbReference type="PANTHER" id="PTHR31384:SF79">
    <property type="entry name" value="AUXIN RESPONSE FACTOR 2"/>
    <property type="match status" value="1"/>
</dbReference>
<dbReference type="PANTHER" id="PTHR31384">
    <property type="entry name" value="AUXIN RESPONSE FACTOR 4-RELATED"/>
    <property type="match status" value="1"/>
</dbReference>
<evidence type="ECO:0000313" key="1">
    <source>
        <dbReference type="EMBL" id="KAH0755034.1"/>
    </source>
</evidence>
<gene>
    <name evidence="1" type="ORF">KY290_025304</name>
</gene>
<proteinExistence type="predicted"/>